<evidence type="ECO:0000256" key="3">
    <source>
        <dbReference type="ARBA" id="ARBA00007653"/>
    </source>
</evidence>
<dbReference type="InterPro" id="IPR036188">
    <property type="entry name" value="FAD/NAD-bd_sf"/>
</dbReference>
<evidence type="ECO:0000313" key="14">
    <source>
        <dbReference type="Proteomes" id="UP001497533"/>
    </source>
</evidence>
<dbReference type="Pfam" id="PF13932">
    <property type="entry name" value="SAM_GIDA_C"/>
    <property type="match status" value="1"/>
</dbReference>
<dbReference type="InterPro" id="IPR049312">
    <property type="entry name" value="GIDA_C_N"/>
</dbReference>
<comment type="subcellular location">
    <subcellularLocation>
        <location evidence="11">Cytoplasm</location>
    </subcellularLocation>
</comment>
<dbReference type="PROSITE" id="PS01280">
    <property type="entry name" value="GIDA_1"/>
    <property type="match status" value="1"/>
</dbReference>
<evidence type="ECO:0000313" key="13">
    <source>
        <dbReference type="EMBL" id="CAL1328941.1"/>
    </source>
</evidence>
<evidence type="ECO:0000256" key="7">
    <source>
        <dbReference type="ARBA" id="ARBA00022827"/>
    </source>
</evidence>
<protein>
    <recommendedName>
        <fullName evidence="4 11">tRNA uridine 5-carboxymethylaminomethyl modification enzyme MnmG</fullName>
    </recommendedName>
    <alternativeName>
        <fullName evidence="10 11">Glucose-inhibited division protein A</fullName>
    </alternativeName>
</protein>
<dbReference type="PANTHER" id="PTHR11806:SF0">
    <property type="entry name" value="PROTEIN MTO1 HOMOLOG, MITOCHONDRIAL"/>
    <property type="match status" value="1"/>
</dbReference>
<dbReference type="InterPro" id="IPR044920">
    <property type="entry name" value="MnmG_C_subdom_sf"/>
</dbReference>
<evidence type="ECO:0000256" key="4">
    <source>
        <dbReference type="ARBA" id="ARBA00020461"/>
    </source>
</evidence>
<dbReference type="Gene3D" id="1.10.150.570">
    <property type="entry name" value="GidA associated domain, C-terminal subdomain"/>
    <property type="match status" value="1"/>
</dbReference>
<evidence type="ECO:0000256" key="1">
    <source>
        <dbReference type="ARBA" id="ARBA00001974"/>
    </source>
</evidence>
<dbReference type="Gene3D" id="1.10.10.1800">
    <property type="entry name" value="tRNA uridine 5-carboxymethylaminomethyl modification enzyme MnmG/GidA"/>
    <property type="match status" value="1"/>
</dbReference>
<feature type="binding site" evidence="11">
    <location>
        <begin position="13"/>
        <end position="18"/>
    </location>
    <ligand>
        <name>FAD</name>
        <dbReference type="ChEBI" id="CHEBI:57692"/>
    </ligand>
</feature>
<comment type="function">
    <text evidence="2 11">NAD-binding protein involved in the addition of a carboxymethylaminomethyl (cmnm) group at the wobble position (U34) of certain tRNAs, forming tRNA-cmnm(5)s(2)U34.</text>
</comment>
<evidence type="ECO:0000259" key="12">
    <source>
        <dbReference type="SMART" id="SM01228"/>
    </source>
</evidence>
<evidence type="ECO:0000256" key="2">
    <source>
        <dbReference type="ARBA" id="ARBA00003717"/>
    </source>
</evidence>
<dbReference type="InterPro" id="IPR026904">
    <property type="entry name" value="MnmG_C"/>
</dbReference>
<name>A0ABM9NN97_9GAMM</name>
<evidence type="ECO:0000256" key="10">
    <source>
        <dbReference type="ARBA" id="ARBA00031800"/>
    </source>
</evidence>
<keyword evidence="6 11" id="KW-0819">tRNA processing</keyword>
<keyword evidence="11" id="KW-0963">Cytoplasm</keyword>
<comment type="subunit">
    <text evidence="9 11">Homodimer. Heterotetramer of two MnmE and two MnmG subunits.</text>
</comment>
<dbReference type="Proteomes" id="UP001497533">
    <property type="component" value="Chromosome"/>
</dbReference>
<evidence type="ECO:0000256" key="5">
    <source>
        <dbReference type="ARBA" id="ARBA00022630"/>
    </source>
</evidence>
<accession>A0ABM9NN97</accession>
<dbReference type="Pfam" id="PF21680">
    <property type="entry name" value="GIDA_C_1st"/>
    <property type="match status" value="1"/>
</dbReference>
<keyword evidence="5 11" id="KW-0285">Flavoprotein</keyword>
<dbReference type="SMART" id="SM01228">
    <property type="entry name" value="GIDA_assoc_3"/>
    <property type="match status" value="1"/>
</dbReference>
<keyword evidence="14" id="KW-1185">Reference proteome</keyword>
<evidence type="ECO:0000256" key="8">
    <source>
        <dbReference type="ARBA" id="ARBA00023027"/>
    </source>
</evidence>
<dbReference type="NCBIfam" id="TIGR00136">
    <property type="entry name" value="mnmG_gidA"/>
    <property type="match status" value="1"/>
</dbReference>
<organism evidence="13 14">
    <name type="scientific">Candidatus Providencia siddallii</name>
    <dbReference type="NCBI Taxonomy" id="1715285"/>
    <lineage>
        <taxon>Bacteria</taxon>
        <taxon>Pseudomonadati</taxon>
        <taxon>Pseudomonadota</taxon>
        <taxon>Gammaproteobacteria</taxon>
        <taxon>Enterobacterales</taxon>
        <taxon>Morganellaceae</taxon>
        <taxon>Providencia</taxon>
    </lineage>
</organism>
<dbReference type="PROSITE" id="PS01281">
    <property type="entry name" value="GIDA_2"/>
    <property type="match status" value="1"/>
</dbReference>
<keyword evidence="7 11" id="KW-0274">FAD</keyword>
<dbReference type="PANTHER" id="PTHR11806">
    <property type="entry name" value="GLUCOSE INHIBITED DIVISION PROTEIN A"/>
    <property type="match status" value="1"/>
</dbReference>
<evidence type="ECO:0000256" key="11">
    <source>
        <dbReference type="HAMAP-Rule" id="MF_00129"/>
    </source>
</evidence>
<dbReference type="RefSeq" id="WP_341765005.1">
    <property type="nucleotide sequence ID" value="NZ_OZ034688.1"/>
</dbReference>
<gene>
    <name evidence="11 13" type="primary">mnmG</name>
    <name evidence="11" type="synonym">gidA</name>
    <name evidence="13" type="ORF">PRHACTZTBTEA_001</name>
</gene>
<comment type="similarity">
    <text evidence="3 11">Belongs to the MnmG family.</text>
</comment>
<comment type="cofactor">
    <cofactor evidence="1 11">
        <name>FAD</name>
        <dbReference type="ChEBI" id="CHEBI:57692"/>
    </cofactor>
</comment>
<reference evidence="13" key="1">
    <citation type="submission" date="2024-04" db="EMBL/GenBank/DDBJ databases">
        <authorList>
            <person name="Manzano-Marin A."/>
            <person name="Manzano-Marin A."/>
            <person name="Alejandro Manzano Marin A."/>
        </authorList>
    </citation>
    <scope>NUCLEOTIDE SEQUENCE [LARGE SCALE GENOMIC DNA]</scope>
    <source>
        <strain evidence="13">TABTEA</strain>
    </source>
</reference>
<dbReference type="SUPFAM" id="SSF51905">
    <property type="entry name" value="FAD/NAD(P)-binding domain"/>
    <property type="match status" value="1"/>
</dbReference>
<dbReference type="InterPro" id="IPR040131">
    <property type="entry name" value="MnmG_N"/>
</dbReference>
<dbReference type="EMBL" id="OZ034688">
    <property type="protein sequence ID" value="CAL1328941.1"/>
    <property type="molecule type" value="Genomic_DNA"/>
</dbReference>
<dbReference type="InterPro" id="IPR002218">
    <property type="entry name" value="MnmG-rel"/>
</dbReference>
<feature type="binding site" evidence="11">
    <location>
        <begin position="273"/>
        <end position="287"/>
    </location>
    <ligand>
        <name>NAD(+)</name>
        <dbReference type="ChEBI" id="CHEBI:57540"/>
    </ligand>
</feature>
<comment type="caution">
    <text evidence="11">Lacks conserved residue(s) required for the propagation of feature annotation.</text>
</comment>
<dbReference type="InterPro" id="IPR004416">
    <property type="entry name" value="MnmG"/>
</dbReference>
<evidence type="ECO:0000256" key="6">
    <source>
        <dbReference type="ARBA" id="ARBA00022694"/>
    </source>
</evidence>
<dbReference type="HAMAP" id="MF_00129">
    <property type="entry name" value="MnmG_GidA"/>
    <property type="match status" value="1"/>
</dbReference>
<keyword evidence="8 11" id="KW-0520">NAD</keyword>
<dbReference type="InterPro" id="IPR020595">
    <property type="entry name" value="MnmG-rel_CS"/>
</dbReference>
<feature type="domain" description="tRNA uridine 5-carboxymethylaminomethyl modification enzyme C-terminal subdomain" evidence="12">
    <location>
        <begin position="546"/>
        <end position="617"/>
    </location>
</feature>
<sequence length="629" mass="71426">MFHYQYFDVIVVGGGHAGIEASAAAARIGCKTLLLTNNIDTIGHMPCNPAIGGIGKGHLVKEIDALGGLMGIAADKSGIQFRTLNSSKGYAVRSTRVQIDRFIYKQSIRELLAKQSNLTIFQQIVDDLIIKNDSIVGVKTKIGIKFKCKSIILTVGTYLNGLIYIGLKTYKGARINDVLLNSLSRNLKKLPLRVNRFKTGTPPRIDIKTIDFHKLTKQFGDNPIPFFSFLNFKNKHLQQLPCFITNTNEKTHEIIIKNIKYSPVYTGIIEGIGPRYCPSIEDKIIRFSNKKSHQIFLEPEGLINNEIYPNGISTSLPLNIQFQIVQSIKGMENAKITRPGYAVEYDFFNPCDLKQTLENKFIKGLFLAGQINGTTGYEEAGAQGLLAGINSAQYVKNLKSWFPTRDQAYIGVLVDDLCTIGTKEPYRMFTSRAEYRLMLREDNADIRLSEKAYQLGLIDDLRWKRFNRKIELIEKECKRLKNTIIPKNIDDLNKINKILNIKLSKKTNAKDLLRRPEINYQLLTTLKCFESKIKNFQIAQQIEIQIKYEGYILRQKIEIEKNKNNENIFLPINIDYKIIKGLSNEVVTKLNDHKPISIGQASRIPGITAAAISILLIWLKKNKIFYLNQ</sequence>
<evidence type="ECO:0000256" key="9">
    <source>
        <dbReference type="ARBA" id="ARBA00025948"/>
    </source>
</evidence>
<proteinExistence type="inferred from homology"/>
<dbReference type="InterPro" id="IPR047001">
    <property type="entry name" value="MnmG_C_subdom"/>
</dbReference>
<dbReference type="Gene3D" id="3.50.50.60">
    <property type="entry name" value="FAD/NAD(P)-binding domain"/>
    <property type="match status" value="2"/>
</dbReference>
<dbReference type="Pfam" id="PF01134">
    <property type="entry name" value="GIDA"/>
    <property type="match status" value="1"/>
</dbReference>